<accession>A0A4C1XF88</accession>
<dbReference type="EMBL" id="BGZK01000824">
    <property type="protein sequence ID" value="GBP61843.1"/>
    <property type="molecule type" value="Genomic_DNA"/>
</dbReference>
<comment type="caution">
    <text evidence="1">The sequence shown here is derived from an EMBL/GenBank/DDBJ whole genome shotgun (WGS) entry which is preliminary data.</text>
</comment>
<sequence length="128" mass="13382">MPHPQGLQFYVVKCEAKPVVDRLAKSRAAVELARNLGISPSVKIGGDTGLFGRPSRGRLPRRPAPPALFSVLMGRPRTPAAAVMARAGARAAASNYTRPRGRVISATPAAAAPGDATFALRTRLVSGN</sequence>
<keyword evidence="2" id="KW-1185">Reference proteome</keyword>
<reference evidence="1 2" key="1">
    <citation type="journal article" date="2019" name="Commun. Biol.">
        <title>The bagworm genome reveals a unique fibroin gene that provides high tensile strength.</title>
        <authorList>
            <person name="Kono N."/>
            <person name="Nakamura H."/>
            <person name="Ohtoshi R."/>
            <person name="Tomita M."/>
            <person name="Numata K."/>
            <person name="Arakawa K."/>
        </authorList>
    </citation>
    <scope>NUCLEOTIDE SEQUENCE [LARGE SCALE GENOMIC DNA]</scope>
</reference>
<gene>
    <name evidence="1" type="ORF">EVAR_97285_1</name>
</gene>
<organism evidence="1 2">
    <name type="scientific">Eumeta variegata</name>
    <name type="common">Bagworm moth</name>
    <name type="synonym">Eumeta japonica</name>
    <dbReference type="NCBI Taxonomy" id="151549"/>
    <lineage>
        <taxon>Eukaryota</taxon>
        <taxon>Metazoa</taxon>
        <taxon>Ecdysozoa</taxon>
        <taxon>Arthropoda</taxon>
        <taxon>Hexapoda</taxon>
        <taxon>Insecta</taxon>
        <taxon>Pterygota</taxon>
        <taxon>Neoptera</taxon>
        <taxon>Endopterygota</taxon>
        <taxon>Lepidoptera</taxon>
        <taxon>Glossata</taxon>
        <taxon>Ditrysia</taxon>
        <taxon>Tineoidea</taxon>
        <taxon>Psychidae</taxon>
        <taxon>Oiketicinae</taxon>
        <taxon>Eumeta</taxon>
    </lineage>
</organism>
<name>A0A4C1XF88_EUMVA</name>
<protein>
    <submittedName>
        <fullName evidence="1">Uncharacterized protein</fullName>
    </submittedName>
</protein>
<evidence type="ECO:0000313" key="1">
    <source>
        <dbReference type="EMBL" id="GBP61843.1"/>
    </source>
</evidence>
<dbReference type="AlphaFoldDB" id="A0A4C1XF88"/>
<proteinExistence type="predicted"/>
<dbReference type="Proteomes" id="UP000299102">
    <property type="component" value="Unassembled WGS sequence"/>
</dbReference>
<evidence type="ECO:0000313" key="2">
    <source>
        <dbReference type="Proteomes" id="UP000299102"/>
    </source>
</evidence>